<dbReference type="GO" id="GO:0032259">
    <property type="term" value="P:methylation"/>
    <property type="evidence" value="ECO:0007669"/>
    <property type="project" value="UniProtKB-KW"/>
</dbReference>
<dbReference type="OrthoDB" id="9805171at2"/>
<sequence length="252" mass="26693">MNAPPPRRRAPRRPRNDPAQYDDLAGEWWGTHGQFAALRWLAQARGRLIPDPPHPGAALLDLACGAGLLSVALTGRLAGWRHVGVDLSAPALRQATGHGVLAVRADVHRLPLPDGQFSCVVAGELFEHLADLDGACAEIGRVLAPGGTIVIDTLADTLFCRLALVRVAEHLPGGPPRRLHDPALLVSPDRLAGALGRAGIDMTVANGLRPSFVDYARWLARRADSVRMVPTGSTAGVYQAVGFRTASAGGHR</sequence>
<dbReference type="InterPro" id="IPR013216">
    <property type="entry name" value="Methyltransf_11"/>
</dbReference>
<name>A0A2I2KRL1_9ACTN</name>
<organism evidence="2 3">
    <name type="scientific">Frankia canadensis</name>
    <dbReference type="NCBI Taxonomy" id="1836972"/>
    <lineage>
        <taxon>Bacteria</taxon>
        <taxon>Bacillati</taxon>
        <taxon>Actinomycetota</taxon>
        <taxon>Actinomycetes</taxon>
        <taxon>Frankiales</taxon>
        <taxon>Frankiaceae</taxon>
        <taxon>Frankia</taxon>
    </lineage>
</organism>
<reference evidence="2 3" key="1">
    <citation type="submission" date="2017-06" db="EMBL/GenBank/DDBJ databases">
        <authorList>
            <person name="Kim H.J."/>
            <person name="Triplett B.A."/>
        </authorList>
    </citation>
    <scope>NUCLEOTIDE SEQUENCE [LARGE SCALE GENOMIC DNA]</scope>
    <source>
        <strain evidence="2">FRACA_ARgP5</strain>
    </source>
</reference>
<proteinExistence type="predicted"/>
<dbReference type="AlphaFoldDB" id="A0A2I2KRL1"/>
<dbReference type="InterPro" id="IPR029063">
    <property type="entry name" value="SAM-dependent_MTases_sf"/>
</dbReference>
<dbReference type="EMBL" id="FZMO01000154">
    <property type="protein sequence ID" value="SNQ48308.1"/>
    <property type="molecule type" value="Genomic_DNA"/>
</dbReference>
<dbReference type="SUPFAM" id="SSF53335">
    <property type="entry name" value="S-adenosyl-L-methionine-dependent methyltransferases"/>
    <property type="match status" value="1"/>
</dbReference>
<evidence type="ECO:0000259" key="1">
    <source>
        <dbReference type="Pfam" id="PF08241"/>
    </source>
</evidence>
<protein>
    <submittedName>
        <fullName evidence="2">2-polyprenyl-3-methyl-5-hydroxy-6-metoxy-1, 4-benzoquinol methylase</fullName>
    </submittedName>
</protein>
<dbReference type="Pfam" id="PF08241">
    <property type="entry name" value="Methyltransf_11"/>
    <property type="match status" value="1"/>
</dbReference>
<keyword evidence="2" id="KW-0808">Transferase</keyword>
<gene>
    <name evidence="2" type="ORF">FRACA_2370002</name>
</gene>
<evidence type="ECO:0000313" key="2">
    <source>
        <dbReference type="EMBL" id="SNQ48308.1"/>
    </source>
</evidence>
<dbReference type="Gene3D" id="3.40.50.150">
    <property type="entry name" value="Vaccinia Virus protein VP39"/>
    <property type="match status" value="1"/>
</dbReference>
<evidence type="ECO:0000313" key="3">
    <source>
        <dbReference type="Proteomes" id="UP000234331"/>
    </source>
</evidence>
<accession>A0A2I2KRL1</accession>
<keyword evidence="2" id="KW-0489">Methyltransferase</keyword>
<dbReference type="RefSeq" id="WP_101832009.1">
    <property type="nucleotide sequence ID" value="NZ_FZMO01000154.1"/>
</dbReference>
<keyword evidence="3" id="KW-1185">Reference proteome</keyword>
<dbReference type="Proteomes" id="UP000234331">
    <property type="component" value="Unassembled WGS sequence"/>
</dbReference>
<dbReference type="CDD" id="cd02440">
    <property type="entry name" value="AdoMet_MTases"/>
    <property type="match status" value="1"/>
</dbReference>
<dbReference type="GO" id="GO:0008757">
    <property type="term" value="F:S-adenosylmethionine-dependent methyltransferase activity"/>
    <property type="evidence" value="ECO:0007669"/>
    <property type="project" value="InterPro"/>
</dbReference>
<feature type="domain" description="Methyltransferase type 11" evidence="1">
    <location>
        <begin position="60"/>
        <end position="151"/>
    </location>
</feature>
<dbReference type="PANTHER" id="PTHR43591">
    <property type="entry name" value="METHYLTRANSFERASE"/>
    <property type="match status" value="1"/>
</dbReference>